<organism evidence="13 14">
    <name type="scientific">Methylomonas subterranea</name>
    <dbReference type="NCBI Taxonomy" id="2952225"/>
    <lineage>
        <taxon>Bacteria</taxon>
        <taxon>Pseudomonadati</taxon>
        <taxon>Pseudomonadota</taxon>
        <taxon>Gammaproteobacteria</taxon>
        <taxon>Methylococcales</taxon>
        <taxon>Methylococcaceae</taxon>
        <taxon>Methylomonas</taxon>
    </lineage>
</organism>
<evidence type="ECO:0000256" key="6">
    <source>
        <dbReference type="ARBA" id="ARBA00022692"/>
    </source>
</evidence>
<evidence type="ECO:0000313" key="14">
    <source>
        <dbReference type="Proteomes" id="UP001524499"/>
    </source>
</evidence>
<dbReference type="PANTHER" id="PTHR33446">
    <property type="entry name" value="PROTEIN TONB-RELATED"/>
    <property type="match status" value="1"/>
</dbReference>
<feature type="domain" description="TonB C-terminal" evidence="12">
    <location>
        <begin position="125"/>
        <end position="216"/>
    </location>
</feature>
<evidence type="ECO:0000256" key="2">
    <source>
        <dbReference type="ARBA" id="ARBA00006555"/>
    </source>
</evidence>
<protein>
    <recommendedName>
        <fullName evidence="10">Protein TonB</fullName>
    </recommendedName>
</protein>
<evidence type="ECO:0000256" key="1">
    <source>
        <dbReference type="ARBA" id="ARBA00004383"/>
    </source>
</evidence>
<dbReference type="EMBL" id="JANIBJ010000030">
    <property type="protein sequence ID" value="MCQ8105437.1"/>
    <property type="molecule type" value="Genomic_DNA"/>
</dbReference>
<dbReference type="Gene3D" id="3.30.1150.10">
    <property type="match status" value="1"/>
</dbReference>
<evidence type="ECO:0000256" key="4">
    <source>
        <dbReference type="ARBA" id="ARBA00022475"/>
    </source>
</evidence>
<dbReference type="InterPro" id="IPR003538">
    <property type="entry name" value="TonB"/>
</dbReference>
<keyword evidence="7 10" id="KW-0653">Protein transport</keyword>
<keyword evidence="8" id="KW-1133">Transmembrane helix</keyword>
<comment type="subcellular location">
    <subcellularLocation>
        <location evidence="1 10">Cell inner membrane</location>
        <topology evidence="1 10">Single-pass membrane protein</topology>
        <orientation evidence="1 10">Periplasmic side</orientation>
    </subcellularLocation>
</comment>
<keyword evidence="10" id="KW-0735">Signal-anchor</keyword>
<feature type="region of interest" description="Disordered" evidence="11">
    <location>
        <begin position="40"/>
        <end position="149"/>
    </location>
</feature>
<dbReference type="InterPro" id="IPR051045">
    <property type="entry name" value="TonB-dependent_transducer"/>
</dbReference>
<comment type="function">
    <text evidence="10">Interacts with outer membrane receptor proteins that carry out high-affinity binding and energy dependent uptake into the periplasmic space of specific substrates. It could act to transduce energy from the cytoplasmic membrane to specific energy-requiring processes in the outer membrane, resulting in the release into the periplasm of ligands bound by these outer membrane proteins.</text>
</comment>
<evidence type="ECO:0000256" key="3">
    <source>
        <dbReference type="ARBA" id="ARBA00022448"/>
    </source>
</evidence>
<dbReference type="NCBIfam" id="TIGR01352">
    <property type="entry name" value="tonB_Cterm"/>
    <property type="match status" value="1"/>
</dbReference>
<keyword evidence="6" id="KW-0812">Transmembrane</keyword>
<evidence type="ECO:0000313" key="13">
    <source>
        <dbReference type="EMBL" id="MCQ8105437.1"/>
    </source>
</evidence>
<dbReference type="SUPFAM" id="SSF74653">
    <property type="entry name" value="TolA/TonB C-terminal domain"/>
    <property type="match status" value="1"/>
</dbReference>
<evidence type="ECO:0000256" key="5">
    <source>
        <dbReference type="ARBA" id="ARBA00022519"/>
    </source>
</evidence>
<accession>A0ABT1TK30</accession>
<dbReference type="Pfam" id="PF03544">
    <property type="entry name" value="TonB_C"/>
    <property type="match status" value="1"/>
</dbReference>
<keyword evidence="5 10" id="KW-0997">Cell inner membrane</keyword>
<dbReference type="PROSITE" id="PS52015">
    <property type="entry name" value="TONB_CTD"/>
    <property type="match status" value="1"/>
</dbReference>
<comment type="caution">
    <text evidence="13">The sequence shown here is derived from an EMBL/GenBank/DDBJ whole genome shotgun (WGS) entry which is preliminary data.</text>
</comment>
<gene>
    <name evidence="13" type="ORF">NP590_15085</name>
</gene>
<evidence type="ECO:0000256" key="7">
    <source>
        <dbReference type="ARBA" id="ARBA00022927"/>
    </source>
</evidence>
<evidence type="ECO:0000256" key="11">
    <source>
        <dbReference type="SAM" id="MobiDB-lite"/>
    </source>
</evidence>
<evidence type="ECO:0000256" key="9">
    <source>
        <dbReference type="ARBA" id="ARBA00023136"/>
    </source>
</evidence>
<dbReference type="RefSeq" id="WP_256603404.1">
    <property type="nucleotide sequence ID" value="NZ_JANIBJ010000030.1"/>
</dbReference>
<dbReference type="PRINTS" id="PR01374">
    <property type="entry name" value="TONBPROTEIN"/>
</dbReference>
<evidence type="ECO:0000256" key="8">
    <source>
        <dbReference type="ARBA" id="ARBA00022989"/>
    </source>
</evidence>
<keyword evidence="3 10" id="KW-0813">Transport</keyword>
<dbReference type="InterPro" id="IPR006260">
    <property type="entry name" value="TonB/TolA_C"/>
</dbReference>
<name>A0ABT1TK30_9GAMM</name>
<evidence type="ECO:0000259" key="12">
    <source>
        <dbReference type="PROSITE" id="PS52015"/>
    </source>
</evidence>
<feature type="compositionally biased region" description="Low complexity" evidence="11">
    <location>
        <begin position="62"/>
        <end position="75"/>
    </location>
</feature>
<dbReference type="PANTHER" id="PTHR33446:SF2">
    <property type="entry name" value="PROTEIN TONB"/>
    <property type="match status" value="1"/>
</dbReference>
<dbReference type="InterPro" id="IPR037682">
    <property type="entry name" value="TonB_C"/>
</dbReference>
<dbReference type="Proteomes" id="UP001524499">
    <property type="component" value="Unassembled WGS sequence"/>
</dbReference>
<keyword evidence="14" id="KW-1185">Reference proteome</keyword>
<proteinExistence type="inferred from homology"/>
<reference evidence="13 14" key="1">
    <citation type="submission" date="2022-07" db="EMBL/GenBank/DDBJ databases">
        <title>Methylomonas rivi sp. nov., Methylomonas rosea sp. nov., Methylomonas aureus sp. nov. and Methylomonas subterranea sp. nov., four novel methanotrophs isolated from a freshwater creek and the deep terrestrial subsurface.</title>
        <authorList>
            <person name="Abin C."/>
            <person name="Sankaranarayanan K."/>
            <person name="Garner C."/>
            <person name="Sindelar R."/>
            <person name="Kotary K."/>
            <person name="Garner R."/>
            <person name="Barclay S."/>
            <person name="Lawson P."/>
            <person name="Krumholz L."/>
        </authorList>
    </citation>
    <scope>NUCLEOTIDE SEQUENCE [LARGE SCALE GENOMIC DNA]</scope>
    <source>
        <strain evidence="13 14">SURF-2</strain>
    </source>
</reference>
<comment type="similarity">
    <text evidence="2 10">Belongs to the TonB family.</text>
</comment>
<keyword evidence="9" id="KW-0472">Membrane</keyword>
<feature type="compositionally biased region" description="Polar residues" evidence="11">
    <location>
        <begin position="116"/>
        <end position="126"/>
    </location>
</feature>
<keyword evidence="4 10" id="KW-1003">Cell membrane</keyword>
<evidence type="ECO:0000256" key="10">
    <source>
        <dbReference type="RuleBase" id="RU362123"/>
    </source>
</evidence>
<feature type="compositionally biased region" description="Low complexity" evidence="11">
    <location>
        <begin position="102"/>
        <end position="113"/>
    </location>
</feature>
<sequence>MTIHLAWLTLLPEQHPETAITPPQPIMVSWVGTAEAKTTMQPVAQPVQHSEPAVKKPKPKPIAKTTKPKPLLTTASETVSPMAAPSSEPEQLKPQPAPPVSSQPAPASSVADAPTEENNPAPTTLPSLHADYLNNPAPAYPDQSRQQGEQGRVLVRVLVTTDGTVDQVNLRKSSGYPRLDSAALETVKNWRFVPAQHGSRVVSAWVVVPISFSLEG</sequence>